<keyword evidence="1" id="KW-0175">Coiled coil</keyword>
<dbReference type="AlphaFoldDB" id="A0A6H5INM6"/>
<reference evidence="2 3" key="1">
    <citation type="submission" date="2020-02" db="EMBL/GenBank/DDBJ databases">
        <authorList>
            <person name="Ferguson B K."/>
        </authorList>
    </citation>
    <scope>NUCLEOTIDE SEQUENCE [LARGE SCALE GENOMIC DNA]</scope>
</reference>
<evidence type="ECO:0000313" key="3">
    <source>
        <dbReference type="Proteomes" id="UP000479190"/>
    </source>
</evidence>
<sequence>MRNATRRLMYRFHLSSTFIYVYEKWIMIDTLITCDPRLISWTSRTYRVKSSHGSHSEPFQFLRSLKLLGTLPTQIYAKTTESSPNYKELYEKMRSHYEALRKQVQRMREEHEELMESLSPDYSQHSIPRYQQQPIPSAASGVNAVLFGSDVAAEEPAIAELMSSEGWRCSEEAEVDVTLELFCFDFNPRINAGMQSKIDTRINPRIIARIRHNFVQVQLTIITNNDAFDVNDFYTKHTFHSRLLRGHTLLATPPELDIFFRTRCLVPSCECCSRFCRRWQVPSLLCRLHLVSVVHASGATL</sequence>
<keyword evidence="3" id="KW-1185">Reference proteome</keyword>
<dbReference type="Proteomes" id="UP000479190">
    <property type="component" value="Unassembled WGS sequence"/>
</dbReference>
<proteinExistence type="predicted"/>
<feature type="coiled-coil region" evidence="1">
    <location>
        <begin position="90"/>
        <end position="117"/>
    </location>
</feature>
<organism evidence="2 3">
    <name type="scientific">Trichogramma brassicae</name>
    <dbReference type="NCBI Taxonomy" id="86971"/>
    <lineage>
        <taxon>Eukaryota</taxon>
        <taxon>Metazoa</taxon>
        <taxon>Ecdysozoa</taxon>
        <taxon>Arthropoda</taxon>
        <taxon>Hexapoda</taxon>
        <taxon>Insecta</taxon>
        <taxon>Pterygota</taxon>
        <taxon>Neoptera</taxon>
        <taxon>Endopterygota</taxon>
        <taxon>Hymenoptera</taxon>
        <taxon>Apocrita</taxon>
        <taxon>Proctotrupomorpha</taxon>
        <taxon>Chalcidoidea</taxon>
        <taxon>Trichogrammatidae</taxon>
        <taxon>Trichogramma</taxon>
    </lineage>
</organism>
<evidence type="ECO:0000256" key="1">
    <source>
        <dbReference type="SAM" id="Coils"/>
    </source>
</evidence>
<accession>A0A6H5INM6</accession>
<gene>
    <name evidence="2" type="ORF">TBRA_LOCUS10776</name>
</gene>
<name>A0A6H5INM6_9HYME</name>
<protein>
    <submittedName>
        <fullName evidence="2">Uncharacterized protein</fullName>
    </submittedName>
</protein>
<evidence type="ECO:0000313" key="2">
    <source>
        <dbReference type="EMBL" id="CAB0039014.1"/>
    </source>
</evidence>
<dbReference type="EMBL" id="CADCXV010000932">
    <property type="protein sequence ID" value="CAB0039014.1"/>
    <property type="molecule type" value="Genomic_DNA"/>
</dbReference>